<proteinExistence type="predicted"/>
<dbReference type="EMBL" id="CALNXJ010000026">
    <property type="protein sequence ID" value="CAH3132171.1"/>
    <property type="molecule type" value="Genomic_DNA"/>
</dbReference>
<keyword evidence="2" id="KW-1185">Reference proteome</keyword>
<reference evidence="1 2" key="1">
    <citation type="submission" date="2022-05" db="EMBL/GenBank/DDBJ databases">
        <authorList>
            <consortium name="Genoscope - CEA"/>
            <person name="William W."/>
        </authorList>
    </citation>
    <scope>NUCLEOTIDE SEQUENCE [LARGE SCALE GENOMIC DNA]</scope>
</reference>
<evidence type="ECO:0000313" key="2">
    <source>
        <dbReference type="Proteomes" id="UP001159428"/>
    </source>
</evidence>
<sequence>MALALECQGNDKSFYTYCNKKTTYYSRVNGKTEYRNTPQQGNNYLPAQPLMSRRLKDIIPTADHQLTPQVASPSLVYENRRQKTKINASVQQEGLTAPQRVFTRGKCVC</sequence>
<gene>
    <name evidence="1" type="ORF">PMEA_00014524</name>
</gene>
<dbReference type="AlphaFoldDB" id="A0AAU9X1A8"/>
<protein>
    <submittedName>
        <fullName evidence="1">Uncharacterized protein</fullName>
    </submittedName>
</protein>
<accession>A0AAU9X1A8</accession>
<dbReference type="Proteomes" id="UP001159428">
    <property type="component" value="Unassembled WGS sequence"/>
</dbReference>
<organism evidence="1 2">
    <name type="scientific">Pocillopora meandrina</name>
    <dbReference type="NCBI Taxonomy" id="46732"/>
    <lineage>
        <taxon>Eukaryota</taxon>
        <taxon>Metazoa</taxon>
        <taxon>Cnidaria</taxon>
        <taxon>Anthozoa</taxon>
        <taxon>Hexacorallia</taxon>
        <taxon>Scleractinia</taxon>
        <taxon>Astrocoeniina</taxon>
        <taxon>Pocilloporidae</taxon>
        <taxon>Pocillopora</taxon>
    </lineage>
</organism>
<name>A0AAU9X1A8_9CNID</name>
<comment type="caution">
    <text evidence="1">The sequence shown here is derived from an EMBL/GenBank/DDBJ whole genome shotgun (WGS) entry which is preliminary data.</text>
</comment>
<evidence type="ECO:0000313" key="1">
    <source>
        <dbReference type="EMBL" id="CAH3132171.1"/>
    </source>
</evidence>